<reference evidence="9" key="1">
    <citation type="submission" date="2020-02" db="EMBL/GenBank/DDBJ databases">
        <authorList>
            <person name="Meier V. D."/>
        </authorList>
    </citation>
    <scope>NUCLEOTIDE SEQUENCE</scope>
    <source>
        <strain evidence="9">AVDCRST_MAG11</strain>
    </source>
</reference>
<feature type="domain" description="RNA polymerase sigma-70 region 4" evidence="8">
    <location>
        <begin position="233"/>
        <end position="283"/>
    </location>
</feature>
<dbReference type="EMBL" id="CADCTU010000525">
    <property type="protein sequence ID" value="CAA9326891.1"/>
    <property type="molecule type" value="Genomic_DNA"/>
</dbReference>
<dbReference type="Pfam" id="PF04542">
    <property type="entry name" value="Sigma70_r2"/>
    <property type="match status" value="1"/>
</dbReference>
<gene>
    <name evidence="9" type="ORF">AVDCRST_MAG11-2274</name>
</gene>
<evidence type="ECO:0000259" key="8">
    <source>
        <dbReference type="Pfam" id="PF04545"/>
    </source>
</evidence>
<sequence>MQQAIEGRSKGFFRAAPSTAFDQYLHDIQKLPLITDAAEERRLARLAQQGDAAAAERLVTANLRFVISYVKKYQGHGLDLSELVAIGNEGLLKAVRKFDPDQGVKFISYAVWWVRQAVLKALAEQTRSVRIPLNQNSQLIRLGRAETILAQILKRDPTDVELARMIEESPEAIRAARQMSTIEVSLDAPVDRSDRDASSLGERFADGDGGGIEETTDFNLMREFITRAFRKYLTPRERKILSLYYGLDDGAEAMTLERIGALMGVTRERIRQIRERAFEKLRESPDGSALAGFWTAA</sequence>
<dbReference type="Pfam" id="PF04539">
    <property type="entry name" value="Sigma70_r3"/>
    <property type="match status" value="1"/>
</dbReference>
<dbReference type="GO" id="GO:0016987">
    <property type="term" value="F:sigma factor activity"/>
    <property type="evidence" value="ECO:0007669"/>
    <property type="project" value="UniProtKB-KW"/>
</dbReference>
<keyword evidence="4" id="KW-0804">Transcription</keyword>
<dbReference type="AlphaFoldDB" id="A0A6J4L8S6"/>
<evidence type="ECO:0000256" key="4">
    <source>
        <dbReference type="ARBA" id="ARBA00023163"/>
    </source>
</evidence>
<evidence type="ECO:0000256" key="1">
    <source>
        <dbReference type="ARBA" id="ARBA00023015"/>
    </source>
</evidence>
<dbReference type="PANTHER" id="PTHR30603:SF47">
    <property type="entry name" value="RNA POLYMERASE SIGMA FACTOR SIGD, CHLOROPLASTIC"/>
    <property type="match status" value="1"/>
</dbReference>
<dbReference type="InterPro" id="IPR050239">
    <property type="entry name" value="Sigma-70_RNA_pol_init_factors"/>
</dbReference>
<dbReference type="Pfam" id="PF00140">
    <property type="entry name" value="Sigma70_r1_2"/>
    <property type="match status" value="1"/>
</dbReference>
<feature type="domain" description="RNA polymerase sigma-70 region 3" evidence="6">
    <location>
        <begin position="139"/>
        <end position="195"/>
    </location>
</feature>
<dbReference type="Gene3D" id="1.10.601.10">
    <property type="entry name" value="RNA Polymerase Primary Sigma Factor"/>
    <property type="match status" value="1"/>
</dbReference>
<dbReference type="SUPFAM" id="SSF88659">
    <property type="entry name" value="Sigma3 and sigma4 domains of RNA polymerase sigma factors"/>
    <property type="match status" value="2"/>
</dbReference>
<keyword evidence="2" id="KW-0731">Sigma factor</keyword>
<feature type="domain" description="RNA polymerase sigma-70 region 2" evidence="7">
    <location>
        <begin position="58"/>
        <end position="127"/>
    </location>
</feature>
<dbReference type="PANTHER" id="PTHR30603">
    <property type="entry name" value="RNA POLYMERASE SIGMA FACTOR RPO"/>
    <property type="match status" value="1"/>
</dbReference>
<accession>A0A6J4L8S6</accession>
<evidence type="ECO:0000259" key="7">
    <source>
        <dbReference type="Pfam" id="PF04542"/>
    </source>
</evidence>
<feature type="domain" description="RNA polymerase sigma-70 region 1.2" evidence="5">
    <location>
        <begin position="22"/>
        <end position="52"/>
    </location>
</feature>
<dbReference type="InterPro" id="IPR007624">
    <property type="entry name" value="RNA_pol_sigma70_r3"/>
</dbReference>
<evidence type="ECO:0000259" key="6">
    <source>
        <dbReference type="Pfam" id="PF04539"/>
    </source>
</evidence>
<evidence type="ECO:0000256" key="3">
    <source>
        <dbReference type="ARBA" id="ARBA00023125"/>
    </source>
</evidence>
<dbReference type="InterPro" id="IPR013324">
    <property type="entry name" value="RNA_pol_sigma_r3/r4-like"/>
</dbReference>
<evidence type="ECO:0000313" key="9">
    <source>
        <dbReference type="EMBL" id="CAA9326891.1"/>
    </source>
</evidence>
<evidence type="ECO:0000259" key="5">
    <source>
        <dbReference type="Pfam" id="PF00140"/>
    </source>
</evidence>
<dbReference type="InterPro" id="IPR009042">
    <property type="entry name" value="RNA_pol_sigma70_r1_2"/>
</dbReference>
<dbReference type="InterPro" id="IPR014284">
    <property type="entry name" value="RNA_pol_sigma-70_dom"/>
</dbReference>
<keyword evidence="3" id="KW-0238">DNA-binding</keyword>
<keyword evidence="1" id="KW-0805">Transcription regulation</keyword>
<dbReference type="Pfam" id="PF04545">
    <property type="entry name" value="Sigma70_r4"/>
    <property type="match status" value="1"/>
</dbReference>
<dbReference type="InterPro" id="IPR036388">
    <property type="entry name" value="WH-like_DNA-bd_sf"/>
</dbReference>
<dbReference type="GO" id="GO:0003677">
    <property type="term" value="F:DNA binding"/>
    <property type="evidence" value="ECO:0007669"/>
    <property type="project" value="UniProtKB-KW"/>
</dbReference>
<dbReference type="NCBIfam" id="TIGR02937">
    <property type="entry name" value="sigma70-ECF"/>
    <property type="match status" value="1"/>
</dbReference>
<evidence type="ECO:0000256" key="2">
    <source>
        <dbReference type="ARBA" id="ARBA00023082"/>
    </source>
</evidence>
<dbReference type="InterPro" id="IPR013325">
    <property type="entry name" value="RNA_pol_sigma_r2"/>
</dbReference>
<protein>
    <submittedName>
        <fullName evidence="9">RNA polymerase sigma factor RpoD</fullName>
    </submittedName>
</protein>
<dbReference type="SUPFAM" id="SSF88946">
    <property type="entry name" value="Sigma2 domain of RNA polymerase sigma factors"/>
    <property type="match status" value="1"/>
</dbReference>
<dbReference type="InterPro" id="IPR007630">
    <property type="entry name" value="RNA_pol_sigma70_r4"/>
</dbReference>
<name>A0A6J4L8S6_9BACT</name>
<dbReference type="InterPro" id="IPR000943">
    <property type="entry name" value="RNA_pol_sigma70"/>
</dbReference>
<dbReference type="GO" id="GO:0006352">
    <property type="term" value="P:DNA-templated transcription initiation"/>
    <property type="evidence" value="ECO:0007669"/>
    <property type="project" value="InterPro"/>
</dbReference>
<organism evidence="9">
    <name type="scientific">uncultured Gemmatimonadaceae bacterium</name>
    <dbReference type="NCBI Taxonomy" id="246130"/>
    <lineage>
        <taxon>Bacteria</taxon>
        <taxon>Pseudomonadati</taxon>
        <taxon>Gemmatimonadota</taxon>
        <taxon>Gemmatimonadia</taxon>
        <taxon>Gemmatimonadales</taxon>
        <taxon>Gemmatimonadaceae</taxon>
        <taxon>environmental samples</taxon>
    </lineage>
</organism>
<dbReference type="PRINTS" id="PR00046">
    <property type="entry name" value="SIGMA70FCT"/>
</dbReference>
<dbReference type="Gene3D" id="1.10.10.10">
    <property type="entry name" value="Winged helix-like DNA-binding domain superfamily/Winged helix DNA-binding domain"/>
    <property type="match status" value="2"/>
</dbReference>
<dbReference type="InterPro" id="IPR007627">
    <property type="entry name" value="RNA_pol_sigma70_r2"/>
</dbReference>
<proteinExistence type="predicted"/>